<evidence type="ECO:0000313" key="7">
    <source>
        <dbReference type="Proteomes" id="UP000317010"/>
    </source>
</evidence>
<proteinExistence type="predicted"/>
<evidence type="ECO:0000313" key="6">
    <source>
        <dbReference type="EMBL" id="TWJ03242.1"/>
    </source>
</evidence>
<evidence type="ECO:0000256" key="5">
    <source>
        <dbReference type="ARBA" id="ARBA00023004"/>
    </source>
</evidence>
<dbReference type="RefSeq" id="WP_144909801.1">
    <property type="nucleotide sequence ID" value="NZ_VLLI01000002.1"/>
</dbReference>
<accession>A0A562UBS9</accession>
<dbReference type="InterPro" id="IPR011008">
    <property type="entry name" value="Dimeric_a/b-barrel"/>
</dbReference>
<keyword evidence="3" id="KW-0479">Metal-binding</keyword>
<protein>
    <recommendedName>
        <fullName evidence="8">Deferrochelatase/peroxidase EfeB</fullName>
    </recommendedName>
</protein>
<dbReference type="PROSITE" id="PS51404">
    <property type="entry name" value="DYP_PEROXIDASE"/>
    <property type="match status" value="1"/>
</dbReference>
<keyword evidence="7" id="KW-1185">Reference proteome</keyword>
<dbReference type="AlphaFoldDB" id="A0A562UBS9"/>
<name>A0A562UBS9_9SPHI</name>
<comment type="cofactor">
    <cofactor evidence="1">
        <name>heme b</name>
        <dbReference type="ChEBI" id="CHEBI:60344"/>
    </cofactor>
</comment>
<dbReference type="EMBL" id="VLLI01000002">
    <property type="protein sequence ID" value="TWJ03242.1"/>
    <property type="molecule type" value="Genomic_DNA"/>
</dbReference>
<dbReference type="GO" id="GO:0004601">
    <property type="term" value="F:peroxidase activity"/>
    <property type="evidence" value="ECO:0007669"/>
    <property type="project" value="UniProtKB-KW"/>
</dbReference>
<dbReference type="Proteomes" id="UP000317010">
    <property type="component" value="Unassembled WGS sequence"/>
</dbReference>
<evidence type="ECO:0000256" key="2">
    <source>
        <dbReference type="ARBA" id="ARBA00022559"/>
    </source>
</evidence>
<evidence type="ECO:0000256" key="4">
    <source>
        <dbReference type="ARBA" id="ARBA00023002"/>
    </source>
</evidence>
<dbReference type="GO" id="GO:0046872">
    <property type="term" value="F:metal ion binding"/>
    <property type="evidence" value="ECO:0007669"/>
    <property type="project" value="UniProtKB-KW"/>
</dbReference>
<dbReference type="PANTHER" id="PTHR30521:SF5">
    <property type="entry name" value="BLR4509 PROTEIN"/>
    <property type="match status" value="1"/>
</dbReference>
<keyword evidence="2" id="KW-0575">Peroxidase</keyword>
<gene>
    <name evidence="6" type="ORF">JN11_00779</name>
</gene>
<dbReference type="PANTHER" id="PTHR30521">
    <property type="entry name" value="DEFERROCHELATASE/PEROXIDASE"/>
    <property type="match status" value="1"/>
</dbReference>
<reference evidence="6 7" key="1">
    <citation type="submission" date="2019-07" db="EMBL/GenBank/DDBJ databases">
        <title>Genomic Encyclopedia of Archaeal and Bacterial Type Strains, Phase II (KMG-II): from individual species to whole genera.</title>
        <authorList>
            <person name="Goeker M."/>
        </authorList>
    </citation>
    <scope>NUCLEOTIDE SEQUENCE [LARGE SCALE GENOMIC DNA]</scope>
    <source>
        <strain evidence="6 7">ATCC BAA-1854</strain>
    </source>
</reference>
<organism evidence="6 7">
    <name type="scientific">Mucilaginibacter frigoritolerans</name>
    <dbReference type="NCBI Taxonomy" id="652788"/>
    <lineage>
        <taxon>Bacteria</taxon>
        <taxon>Pseudomonadati</taxon>
        <taxon>Bacteroidota</taxon>
        <taxon>Sphingobacteriia</taxon>
        <taxon>Sphingobacteriales</taxon>
        <taxon>Sphingobacteriaceae</taxon>
        <taxon>Mucilaginibacter</taxon>
    </lineage>
</organism>
<dbReference type="SUPFAM" id="SSF54909">
    <property type="entry name" value="Dimeric alpha+beta barrel"/>
    <property type="match status" value="1"/>
</dbReference>
<evidence type="ECO:0000256" key="3">
    <source>
        <dbReference type="ARBA" id="ARBA00022723"/>
    </source>
</evidence>
<dbReference type="GO" id="GO:0005829">
    <property type="term" value="C:cytosol"/>
    <property type="evidence" value="ECO:0007669"/>
    <property type="project" value="TreeGrafter"/>
</dbReference>
<sequence length="450" mass="48775">MPVSNSQPDRNNVQGMIMRGYTHPWSCHLIFKFATQPGAKGFIKAILPYVQSAADWGDDKPEMMLNIGLTFTGLKVVSKLTTSDLAGFPPTFKQGPASAGSQQSLNDGKSNIDTWVFGQTGKQVDCVVHVYGMDEPALNKLVKIVADAAVAGGLTEYLPIANGTKRLEEYATVPRNSIHFGYLDGIDQPALNWGNPDDPADLSAFLIGYPNNTSQPGPSQGNAGVFAKDGCYNAFRMLYQDVDTFDNFLDTNAKEIAPKLGLSIADATEWMAAKLNGRWRDGSPLELTPDKPNPELSHATAFGYSGDTTGMKCPFSAHNRVANPRDEVLSEPGLPPRLIRRGMAYGQPFNSKTASEDRGLIGLFLCGSLSNQFELLYSWINTTNFSNIFPNQQGQDALIANRSMPGADTSFTIPTSKGPVEIESLPQFVVTRGTAYCLLPSISTLKSIVE</sequence>
<comment type="caution">
    <text evidence="6">The sequence shown here is derived from an EMBL/GenBank/DDBJ whole genome shotgun (WGS) entry which is preliminary data.</text>
</comment>
<dbReference type="OrthoDB" id="9781066at2"/>
<keyword evidence="4" id="KW-0560">Oxidoreductase</keyword>
<evidence type="ECO:0000256" key="1">
    <source>
        <dbReference type="ARBA" id="ARBA00001970"/>
    </source>
</evidence>
<dbReference type="GO" id="GO:0020037">
    <property type="term" value="F:heme binding"/>
    <property type="evidence" value="ECO:0007669"/>
    <property type="project" value="InterPro"/>
</dbReference>
<keyword evidence="5" id="KW-0408">Iron</keyword>
<dbReference type="InterPro" id="IPR006314">
    <property type="entry name" value="Dyp_peroxidase"/>
</dbReference>
<evidence type="ECO:0008006" key="8">
    <source>
        <dbReference type="Google" id="ProtNLM"/>
    </source>
</evidence>